<dbReference type="AlphaFoldDB" id="A0A067N874"/>
<feature type="region of interest" description="Disordered" evidence="1">
    <location>
        <begin position="67"/>
        <end position="243"/>
    </location>
</feature>
<sequence length="294" mass="32550">MSPRPILKRTPSAAIHHDHHAVHFPPSPSLTRTFEAHCPSTYDRSPIVVLPNSCALPERGCPGRTYAAVDSTTSASPPRSRQYAGPSSPARTPMYAPKDLHPRALSRQHDLRDRDSSCSTPMGPFSMPPPLIPDLSSESEESDGFVSPPEPNLFSPSSPRSSHRSTNYNTKHTQHPSSPYDRYAPTVPSIPQPSAFYASPSTPTHAPHLAPHPHHSPEETQVQIARRRRDRERKRERSRERDRVRGVLVDEDEEFDAGVCSTPRVRSSSCYKTITTAFSGFNISEADSSCLDGF</sequence>
<dbReference type="OrthoDB" id="3187054at2759"/>
<evidence type="ECO:0000256" key="1">
    <source>
        <dbReference type="SAM" id="MobiDB-lite"/>
    </source>
</evidence>
<dbReference type="HOGENOM" id="CLU_046439_0_0_1"/>
<dbReference type="VEuPathDB" id="FungiDB:PLEOSDRAFT_1114210"/>
<organism evidence="2 3">
    <name type="scientific">Pleurotus ostreatus (strain PC15)</name>
    <name type="common">Oyster mushroom</name>
    <dbReference type="NCBI Taxonomy" id="1137138"/>
    <lineage>
        <taxon>Eukaryota</taxon>
        <taxon>Fungi</taxon>
        <taxon>Dikarya</taxon>
        <taxon>Basidiomycota</taxon>
        <taxon>Agaricomycotina</taxon>
        <taxon>Agaricomycetes</taxon>
        <taxon>Agaricomycetidae</taxon>
        <taxon>Agaricales</taxon>
        <taxon>Pleurotineae</taxon>
        <taxon>Pleurotaceae</taxon>
        <taxon>Pleurotus</taxon>
    </lineage>
</organism>
<gene>
    <name evidence="2" type="ORF">PLEOSDRAFT_1114210</name>
</gene>
<feature type="compositionally biased region" description="Basic and acidic residues" evidence="1">
    <location>
        <begin position="233"/>
        <end position="243"/>
    </location>
</feature>
<dbReference type="Proteomes" id="UP000027073">
    <property type="component" value="Unassembled WGS sequence"/>
</dbReference>
<feature type="region of interest" description="Disordered" evidence="1">
    <location>
        <begin position="1"/>
        <end position="29"/>
    </location>
</feature>
<feature type="compositionally biased region" description="Low complexity" evidence="1">
    <location>
        <begin position="200"/>
        <end position="209"/>
    </location>
</feature>
<feature type="compositionally biased region" description="Basic and acidic residues" evidence="1">
    <location>
        <begin position="98"/>
        <end position="116"/>
    </location>
</feature>
<accession>A0A067N874</accession>
<dbReference type="EMBL" id="KL198012">
    <property type="protein sequence ID" value="KDQ24049.1"/>
    <property type="molecule type" value="Genomic_DNA"/>
</dbReference>
<reference evidence="3" key="1">
    <citation type="journal article" date="2014" name="Proc. Natl. Acad. Sci. U.S.A.">
        <title>Extensive sampling of basidiomycete genomes demonstrates inadequacy of the white-rot/brown-rot paradigm for wood decay fungi.</title>
        <authorList>
            <person name="Riley R."/>
            <person name="Salamov A.A."/>
            <person name="Brown D.W."/>
            <person name="Nagy L.G."/>
            <person name="Floudas D."/>
            <person name="Held B.W."/>
            <person name="Levasseur A."/>
            <person name="Lombard V."/>
            <person name="Morin E."/>
            <person name="Otillar R."/>
            <person name="Lindquist E.A."/>
            <person name="Sun H."/>
            <person name="LaButti K.M."/>
            <person name="Schmutz J."/>
            <person name="Jabbour D."/>
            <person name="Luo H."/>
            <person name="Baker S.E."/>
            <person name="Pisabarro A.G."/>
            <person name="Walton J.D."/>
            <person name="Blanchette R.A."/>
            <person name="Henrissat B."/>
            <person name="Martin F."/>
            <person name="Cullen D."/>
            <person name="Hibbett D.S."/>
            <person name="Grigoriev I.V."/>
        </authorList>
    </citation>
    <scope>NUCLEOTIDE SEQUENCE [LARGE SCALE GENOMIC DNA]</scope>
    <source>
        <strain evidence="3">PC15</strain>
    </source>
</reference>
<proteinExistence type="predicted"/>
<protein>
    <submittedName>
        <fullName evidence="2">Uncharacterized protein</fullName>
    </submittedName>
</protein>
<dbReference type="STRING" id="1137138.A0A067N874"/>
<dbReference type="InParanoid" id="A0A067N874"/>
<feature type="compositionally biased region" description="Polar residues" evidence="1">
    <location>
        <begin position="70"/>
        <end position="79"/>
    </location>
</feature>
<name>A0A067N874_PLEO1</name>
<evidence type="ECO:0000313" key="3">
    <source>
        <dbReference type="Proteomes" id="UP000027073"/>
    </source>
</evidence>
<feature type="compositionally biased region" description="Polar residues" evidence="1">
    <location>
        <begin position="166"/>
        <end position="177"/>
    </location>
</feature>
<evidence type="ECO:0000313" key="2">
    <source>
        <dbReference type="EMBL" id="KDQ24049.1"/>
    </source>
</evidence>